<dbReference type="RefSeq" id="WP_160884930.1">
    <property type="nucleotide sequence ID" value="NZ_WURB01000008.1"/>
</dbReference>
<feature type="transmembrane region" description="Helical" evidence="1">
    <location>
        <begin position="48"/>
        <end position="66"/>
    </location>
</feature>
<protein>
    <recommendedName>
        <fullName evidence="5">MYXO-CTERM domain-containing protein</fullName>
    </recommendedName>
</protein>
<reference evidence="3 4" key="1">
    <citation type="submission" date="2019-12" db="EMBL/GenBank/DDBJ databases">
        <authorList>
            <person name="Yuan C.-G."/>
        </authorList>
    </citation>
    <scope>NUCLEOTIDE SEQUENCE [LARGE SCALE GENOMIC DNA]</scope>
    <source>
        <strain evidence="3 4">KCTC 23863</strain>
    </source>
</reference>
<dbReference type="AlphaFoldDB" id="A0A7X3SPJ3"/>
<keyword evidence="1" id="KW-0472">Membrane</keyword>
<comment type="caution">
    <text evidence="3">The sequence shown here is derived from an EMBL/GenBank/DDBJ whole genome shotgun (WGS) entry which is preliminary data.</text>
</comment>
<keyword evidence="1" id="KW-0812">Transmembrane</keyword>
<gene>
    <name evidence="3" type="ORF">GR328_12850</name>
</gene>
<evidence type="ECO:0008006" key="5">
    <source>
        <dbReference type="Google" id="ProtNLM"/>
    </source>
</evidence>
<dbReference type="Proteomes" id="UP000436483">
    <property type="component" value="Unassembled WGS sequence"/>
</dbReference>
<evidence type="ECO:0000313" key="4">
    <source>
        <dbReference type="Proteomes" id="UP000436483"/>
    </source>
</evidence>
<evidence type="ECO:0000256" key="1">
    <source>
        <dbReference type="SAM" id="Phobius"/>
    </source>
</evidence>
<name>A0A7X3SPJ3_9HYPH</name>
<keyword evidence="2" id="KW-0732">Signal</keyword>
<dbReference type="EMBL" id="WURB01000008">
    <property type="protein sequence ID" value="MXQ12335.1"/>
    <property type="molecule type" value="Genomic_DNA"/>
</dbReference>
<reference evidence="3 4" key="2">
    <citation type="submission" date="2020-01" db="EMBL/GenBank/DDBJ databases">
        <title>Microvirga sp. nov., an arsenate reduction bacterium isolated from Tibet hotspring sediments.</title>
        <authorList>
            <person name="Xian W.-D."/>
            <person name="Li W.-J."/>
        </authorList>
    </citation>
    <scope>NUCLEOTIDE SEQUENCE [LARGE SCALE GENOMIC DNA]</scope>
    <source>
        <strain evidence="3 4">KCTC 23863</strain>
    </source>
</reference>
<feature type="signal peptide" evidence="2">
    <location>
        <begin position="1"/>
        <end position="20"/>
    </location>
</feature>
<proteinExistence type="predicted"/>
<evidence type="ECO:0000313" key="3">
    <source>
        <dbReference type="EMBL" id="MXQ12335.1"/>
    </source>
</evidence>
<feature type="chain" id="PRO_5030619509" description="MYXO-CTERM domain-containing protein" evidence="2">
    <location>
        <begin position="21"/>
        <end position="72"/>
    </location>
</feature>
<sequence length="72" mass="7412">MSQLTALISFLVLTATSALAQDPAPSPAPGGAPPAGDAAAAGGGIMDYWWVILVVIVVALAIWYFSRGRNRV</sequence>
<accession>A0A7X3SPJ3</accession>
<keyword evidence="1" id="KW-1133">Transmembrane helix</keyword>
<evidence type="ECO:0000256" key="2">
    <source>
        <dbReference type="SAM" id="SignalP"/>
    </source>
</evidence>
<organism evidence="3 4">
    <name type="scientific">Microvirga makkahensis</name>
    <dbReference type="NCBI Taxonomy" id="1128670"/>
    <lineage>
        <taxon>Bacteria</taxon>
        <taxon>Pseudomonadati</taxon>
        <taxon>Pseudomonadota</taxon>
        <taxon>Alphaproteobacteria</taxon>
        <taxon>Hyphomicrobiales</taxon>
        <taxon>Methylobacteriaceae</taxon>
        <taxon>Microvirga</taxon>
    </lineage>
</organism>
<keyword evidence="4" id="KW-1185">Reference proteome</keyword>